<organism evidence="1 2">
    <name type="scientific">Smallanthus sonchifolius</name>
    <dbReference type="NCBI Taxonomy" id="185202"/>
    <lineage>
        <taxon>Eukaryota</taxon>
        <taxon>Viridiplantae</taxon>
        <taxon>Streptophyta</taxon>
        <taxon>Embryophyta</taxon>
        <taxon>Tracheophyta</taxon>
        <taxon>Spermatophyta</taxon>
        <taxon>Magnoliopsida</taxon>
        <taxon>eudicotyledons</taxon>
        <taxon>Gunneridae</taxon>
        <taxon>Pentapetalae</taxon>
        <taxon>asterids</taxon>
        <taxon>campanulids</taxon>
        <taxon>Asterales</taxon>
        <taxon>Asteraceae</taxon>
        <taxon>Asteroideae</taxon>
        <taxon>Heliantheae alliance</taxon>
        <taxon>Millerieae</taxon>
        <taxon>Smallanthus</taxon>
    </lineage>
</organism>
<proteinExistence type="predicted"/>
<reference evidence="1 2" key="2">
    <citation type="journal article" date="2022" name="Mol. Ecol. Resour.">
        <title>The genomes of chicory, endive, great burdock and yacon provide insights into Asteraceae paleo-polyploidization history and plant inulin production.</title>
        <authorList>
            <person name="Fan W."/>
            <person name="Wang S."/>
            <person name="Wang H."/>
            <person name="Wang A."/>
            <person name="Jiang F."/>
            <person name="Liu H."/>
            <person name="Zhao H."/>
            <person name="Xu D."/>
            <person name="Zhang Y."/>
        </authorList>
    </citation>
    <scope>NUCLEOTIDE SEQUENCE [LARGE SCALE GENOMIC DNA]</scope>
    <source>
        <strain evidence="2">cv. Yunnan</strain>
        <tissue evidence="1">Leaves</tissue>
    </source>
</reference>
<evidence type="ECO:0000313" key="2">
    <source>
        <dbReference type="Proteomes" id="UP001056120"/>
    </source>
</evidence>
<name>A0ACB9HHJ1_9ASTR</name>
<dbReference type="Proteomes" id="UP001056120">
    <property type="component" value="Linkage Group LG12"/>
</dbReference>
<evidence type="ECO:0000313" key="1">
    <source>
        <dbReference type="EMBL" id="KAI3794585.1"/>
    </source>
</evidence>
<reference evidence="2" key="1">
    <citation type="journal article" date="2022" name="Mol. Ecol. Resour.">
        <title>The genomes of chicory, endive, great burdock and yacon provide insights into Asteraceae palaeo-polyploidization history and plant inulin production.</title>
        <authorList>
            <person name="Fan W."/>
            <person name="Wang S."/>
            <person name="Wang H."/>
            <person name="Wang A."/>
            <person name="Jiang F."/>
            <person name="Liu H."/>
            <person name="Zhao H."/>
            <person name="Xu D."/>
            <person name="Zhang Y."/>
        </authorList>
    </citation>
    <scope>NUCLEOTIDE SEQUENCE [LARGE SCALE GENOMIC DNA]</scope>
    <source>
        <strain evidence="2">cv. Yunnan</strain>
    </source>
</reference>
<accession>A0ACB9HHJ1</accession>
<dbReference type="EMBL" id="CM042029">
    <property type="protein sequence ID" value="KAI3794585.1"/>
    <property type="molecule type" value="Genomic_DNA"/>
</dbReference>
<gene>
    <name evidence="1" type="ORF">L1987_37217</name>
</gene>
<keyword evidence="2" id="KW-1185">Reference proteome</keyword>
<protein>
    <submittedName>
        <fullName evidence="1">Uncharacterized protein</fullName>
    </submittedName>
</protein>
<sequence>MFYPCFVRACDDTDARMEEEVLKKTVTLYKTRFSANETSDFPRVHGLAFKTTVDAVSHLSRDKDDVLQKSVQGVKVKGYCDYTRIYDADGLAKEWNFTCRYDLGYDDSSFMAKAIAVIVGKAYSPCITRILDFLEFYGGY</sequence>
<comment type="caution">
    <text evidence="1">The sequence shown here is derived from an EMBL/GenBank/DDBJ whole genome shotgun (WGS) entry which is preliminary data.</text>
</comment>